<dbReference type="EC" id="2.7.8.7" evidence="8"/>
<evidence type="ECO:0000256" key="4">
    <source>
        <dbReference type="ARBA" id="ARBA00022832"/>
    </source>
</evidence>
<dbReference type="SUPFAM" id="SSF56214">
    <property type="entry name" value="4'-phosphopantetheinyl transferase"/>
    <property type="match status" value="1"/>
</dbReference>
<dbReference type="HAMAP" id="MF_00101">
    <property type="entry name" value="AcpS"/>
    <property type="match status" value="1"/>
</dbReference>
<keyword evidence="6 8" id="KW-0443">Lipid metabolism</keyword>
<evidence type="ECO:0000313" key="10">
    <source>
        <dbReference type="EMBL" id="GAA1207680.1"/>
    </source>
</evidence>
<feature type="binding site" evidence="8">
    <location>
        <position position="55"/>
    </location>
    <ligand>
        <name>Mg(2+)</name>
        <dbReference type="ChEBI" id="CHEBI:18420"/>
    </ligand>
</feature>
<keyword evidence="11" id="KW-1185">Reference proteome</keyword>
<name>A0ABN1VFX2_9MICO</name>
<keyword evidence="2 8" id="KW-0808">Transferase</keyword>
<evidence type="ECO:0000256" key="2">
    <source>
        <dbReference type="ARBA" id="ARBA00022679"/>
    </source>
</evidence>
<evidence type="ECO:0000256" key="6">
    <source>
        <dbReference type="ARBA" id="ARBA00023098"/>
    </source>
</evidence>
<dbReference type="Gene3D" id="3.90.470.20">
    <property type="entry name" value="4'-phosphopantetheinyl transferase domain"/>
    <property type="match status" value="1"/>
</dbReference>
<comment type="cofactor">
    <cofactor evidence="8">
        <name>Mg(2+)</name>
        <dbReference type="ChEBI" id="CHEBI:18420"/>
    </cofactor>
</comment>
<proteinExistence type="inferred from homology"/>
<comment type="function">
    <text evidence="8">Transfers the 4'-phosphopantetheine moiety from coenzyme A to a Ser of acyl-carrier-protein.</text>
</comment>
<feature type="binding site" evidence="8">
    <location>
        <position position="8"/>
    </location>
    <ligand>
        <name>Mg(2+)</name>
        <dbReference type="ChEBI" id="CHEBI:18420"/>
    </ligand>
</feature>
<dbReference type="NCBIfam" id="NF000832">
    <property type="entry name" value="PRK00070.3-2"/>
    <property type="match status" value="1"/>
</dbReference>
<evidence type="ECO:0000256" key="7">
    <source>
        <dbReference type="ARBA" id="ARBA00023160"/>
    </source>
</evidence>
<gene>
    <name evidence="8" type="primary">acpS</name>
    <name evidence="10" type="ORF">GCM10009655_03540</name>
</gene>
<dbReference type="EMBL" id="BAAAKW010000008">
    <property type="protein sequence ID" value="GAA1207680.1"/>
    <property type="molecule type" value="Genomic_DNA"/>
</dbReference>
<dbReference type="InterPro" id="IPR004568">
    <property type="entry name" value="Ppantetheine-prot_Trfase_dom"/>
</dbReference>
<organism evidence="10 11">
    <name type="scientific">Rhodoglobus aureus</name>
    <dbReference type="NCBI Taxonomy" id="191497"/>
    <lineage>
        <taxon>Bacteria</taxon>
        <taxon>Bacillati</taxon>
        <taxon>Actinomycetota</taxon>
        <taxon>Actinomycetes</taxon>
        <taxon>Micrococcales</taxon>
        <taxon>Microbacteriaceae</taxon>
        <taxon>Rhodoglobus</taxon>
    </lineage>
</organism>
<protein>
    <recommendedName>
        <fullName evidence="8">Holo-[acyl-carrier-protein] synthase</fullName>
        <shortName evidence="8">Holo-ACP synthase</shortName>
        <ecNumber evidence="8">2.7.8.7</ecNumber>
    </recommendedName>
    <alternativeName>
        <fullName evidence="8">4'-phosphopantetheinyl transferase AcpS</fullName>
    </alternativeName>
</protein>
<comment type="subcellular location">
    <subcellularLocation>
        <location evidence="8">Cytoplasm</location>
    </subcellularLocation>
</comment>
<comment type="caution">
    <text evidence="10">The sequence shown here is derived from an EMBL/GenBank/DDBJ whole genome shotgun (WGS) entry which is preliminary data.</text>
</comment>
<dbReference type="Proteomes" id="UP001500943">
    <property type="component" value="Unassembled WGS sequence"/>
</dbReference>
<evidence type="ECO:0000256" key="8">
    <source>
        <dbReference type="HAMAP-Rule" id="MF_00101"/>
    </source>
</evidence>
<reference evidence="10 11" key="1">
    <citation type="journal article" date="2019" name="Int. J. Syst. Evol. Microbiol.">
        <title>The Global Catalogue of Microorganisms (GCM) 10K type strain sequencing project: providing services to taxonomists for standard genome sequencing and annotation.</title>
        <authorList>
            <consortium name="The Broad Institute Genomics Platform"/>
            <consortium name="The Broad Institute Genome Sequencing Center for Infectious Disease"/>
            <person name="Wu L."/>
            <person name="Ma J."/>
        </authorList>
    </citation>
    <scope>NUCLEOTIDE SEQUENCE [LARGE SCALE GENOMIC DNA]</scope>
    <source>
        <strain evidence="10 11">JCM 12762</strain>
    </source>
</reference>
<dbReference type="RefSeq" id="WP_343922649.1">
    <property type="nucleotide sequence ID" value="NZ_BAAAKW010000008.1"/>
</dbReference>
<dbReference type="Pfam" id="PF01648">
    <property type="entry name" value="ACPS"/>
    <property type="match status" value="1"/>
</dbReference>
<dbReference type="InterPro" id="IPR037143">
    <property type="entry name" value="4-PPantetheinyl_Trfase_dom_sf"/>
</dbReference>
<sequence length="124" mass="13408">MIVGIGVDVVDIARFERALQRTPTLTSRLFSESEQLKDGVVRPLRSLAGRFAAKEALIKALGDSSGVTWHDMRVVSDALGNPAFELLNSTKTIAERRGITSVHLSMSHDAGIAIAYVVAEAHHD</sequence>
<dbReference type="NCBIfam" id="TIGR00556">
    <property type="entry name" value="pantethn_trn"/>
    <property type="match status" value="1"/>
</dbReference>
<accession>A0ABN1VFX2</accession>
<evidence type="ECO:0000256" key="3">
    <source>
        <dbReference type="ARBA" id="ARBA00022723"/>
    </source>
</evidence>
<dbReference type="InterPro" id="IPR002582">
    <property type="entry name" value="ACPS"/>
</dbReference>
<keyword evidence="8" id="KW-0963">Cytoplasm</keyword>
<keyword evidence="4 8" id="KW-0276">Fatty acid metabolism</keyword>
<evidence type="ECO:0000313" key="11">
    <source>
        <dbReference type="Proteomes" id="UP001500943"/>
    </source>
</evidence>
<keyword evidence="3 8" id="KW-0479">Metal-binding</keyword>
<keyword evidence="7 8" id="KW-0275">Fatty acid biosynthesis</keyword>
<keyword evidence="5 8" id="KW-0460">Magnesium</keyword>
<evidence type="ECO:0000259" key="9">
    <source>
        <dbReference type="Pfam" id="PF01648"/>
    </source>
</evidence>
<dbReference type="NCBIfam" id="TIGR00516">
    <property type="entry name" value="acpS"/>
    <property type="match status" value="1"/>
</dbReference>
<feature type="domain" description="4'-phosphopantetheinyl transferase" evidence="9">
    <location>
        <begin position="4"/>
        <end position="101"/>
    </location>
</feature>
<comment type="catalytic activity">
    <reaction evidence="8">
        <text>apo-[ACP] + CoA = holo-[ACP] + adenosine 3',5'-bisphosphate + H(+)</text>
        <dbReference type="Rhea" id="RHEA:12068"/>
        <dbReference type="Rhea" id="RHEA-COMP:9685"/>
        <dbReference type="Rhea" id="RHEA-COMP:9690"/>
        <dbReference type="ChEBI" id="CHEBI:15378"/>
        <dbReference type="ChEBI" id="CHEBI:29999"/>
        <dbReference type="ChEBI" id="CHEBI:57287"/>
        <dbReference type="ChEBI" id="CHEBI:58343"/>
        <dbReference type="ChEBI" id="CHEBI:64479"/>
        <dbReference type="EC" id="2.7.8.7"/>
    </reaction>
</comment>
<comment type="similarity">
    <text evidence="8">Belongs to the P-Pant transferase superfamily. AcpS family.</text>
</comment>
<keyword evidence="1 8" id="KW-0444">Lipid biosynthesis</keyword>
<evidence type="ECO:0000256" key="5">
    <source>
        <dbReference type="ARBA" id="ARBA00022842"/>
    </source>
</evidence>
<evidence type="ECO:0000256" key="1">
    <source>
        <dbReference type="ARBA" id="ARBA00022516"/>
    </source>
</evidence>
<dbReference type="InterPro" id="IPR008278">
    <property type="entry name" value="4-PPantetheinyl_Trfase_dom"/>
</dbReference>